<evidence type="ECO:0000256" key="1">
    <source>
        <dbReference type="SAM" id="MobiDB-lite"/>
    </source>
</evidence>
<name>A0ABW0ZD59_9ACTN</name>
<dbReference type="PANTHER" id="PTHR36221:SF1">
    <property type="entry name" value="DUF742 DOMAIN-CONTAINING PROTEIN"/>
    <property type="match status" value="1"/>
</dbReference>
<sequence length="155" mass="15749">MPPGTGRPPAAGSAPGRGPGKGRHRKAAADGDVWYDAAAGPVVRPYAMTRGRTAGPAAAGLDLIALVVADTDLAARAATDPALAPEHLDIVDRAGRAPQAVADLAAALDLPPGVVRVLVADLIAARLVRVVRPVPPAELPDESLLRDVIHGLRAL</sequence>
<dbReference type="RefSeq" id="WP_390320741.1">
    <property type="nucleotide sequence ID" value="NZ_JBHSPB010000026.1"/>
</dbReference>
<gene>
    <name evidence="2" type="ORF">ACFP1Z_29380</name>
</gene>
<feature type="compositionally biased region" description="Low complexity" evidence="1">
    <location>
        <begin position="7"/>
        <end position="16"/>
    </location>
</feature>
<accession>A0ABW0ZD59</accession>
<evidence type="ECO:0000313" key="2">
    <source>
        <dbReference type="EMBL" id="MFC5724275.1"/>
    </source>
</evidence>
<keyword evidence="3" id="KW-1185">Reference proteome</keyword>
<organism evidence="2 3">
    <name type="scientific">Streptomyces gamaensis</name>
    <dbReference type="NCBI Taxonomy" id="1763542"/>
    <lineage>
        <taxon>Bacteria</taxon>
        <taxon>Bacillati</taxon>
        <taxon>Actinomycetota</taxon>
        <taxon>Actinomycetes</taxon>
        <taxon>Kitasatosporales</taxon>
        <taxon>Streptomycetaceae</taxon>
        <taxon>Streptomyces</taxon>
    </lineage>
</organism>
<comment type="caution">
    <text evidence="2">The sequence shown here is derived from an EMBL/GenBank/DDBJ whole genome shotgun (WGS) entry which is preliminary data.</text>
</comment>
<reference evidence="3" key="1">
    <citation type="journal article" date="2019" name="Int. J. Syst. Evol. Microbiol.">
        <title>The Global Catalogue of Microorganisms (GCM) 10K type strain sequencing project: providing services to taxonomists for standard genome sequencing and annotation.</title>
        <authorList>
            <consortium name="The Broad Institute Genomics Platform"/>
            <consortium name="The Broad Institute Genome Sequencing Center for Infectious Disease"/>
            <person name="Wu L."/>
            <person name="Ma J."/>
        </authorList>
    </citation>
    <scope>NUCLEOTIDE SEQUENCE [LARGE SCALE GENOMIC DNA]</scope>
    <source>
        <strain evidence="3">CGMCC 4.7304</strain>
    </source>
</reference>
<protein>
    <submittedName>
        <fullName evidence="2">DUF742 domain-containing protein</fullName>
    </submittedName>
</protein>
<feature type="region of interest" description="Disordered" evidence="1">
    <location>
        <begin position="1"/>
        <end position="29"/>
    </location>
</feature>
<dbReference type="EMBL" id="JBHSPB010000026">
    <property type="protein sequence ID" value="MFC5724275.1"/>
    <property type="molecule type" value="Genomic_DNA"/>
</dbReference>
<dbReference type="PANTHER" id="PTHR36221">
    <property type="entry name" value="DUF742 DOMAIN-CONTAINING PROTEIN"/>
    <property type="match status" value="1"/>
</dbReference>
<dbReference type="Pfam" id="PF05331">
    <property type="entry name" value="DUF742"/>
    <property type="match status" value="1"/>
</dbReference>
<evidence type="ECO:0000313" key="3">
    <source>
        <dbReference type="Proteomes" id="UP001596083"/>
    </source>
</evidence>
<proteinExistence type="predicted"/>
<dbReference type="InterPro" id="IPR007995">
    <property type="entry name" value="DUF742"/>
</dbReference>
<dbReference type="Proteomes" id="UP001596083">
    <property type="component" value="Unassembled WGS sequence"/>
</dbReference>